<dbReference type="InterPro" id="IPR027417">
    <property type="entry name" value="P-loop_NTPase"/>
</dbReference>
<dbReference type="GO" id="GO:0003678">
    <property type="term" value="F:DNA helicase activity"/>
    <property type="evidence" value="ECO:0007669"/>
    <property type="project" value="InterPro"/>
</dbReference>
<evidence type="ECO:0000313" key="5">
    <source>
        <dbReference type="Proteomes" id="UP000230790"/>
    </source>
</evidence>
<dbReference type="AlphaFoldDB" id="A0A2M8Q8F7"/>
<dbReference type="PANTHER" id="PTHR30153:SF2">
    <property type="entry name" value="REPLICATIVE DNA HELICASE"/>
    <property type="match status" value="1"/>
</dbReference>
<organism evidence="4 5">
    <name type="scientific">Candidatus Thermofonsia Clade 3 bacterium</name>
    <dbReference type="NCBI Taxonomy" id="2364212"/>
    <lineage>
        <taxon>Bacteria</taxon>
        <taxon>Bacillati</taxon>
        <taxon>Chloroflexota</taxon>
        <taxon>Candidatus Thermofontia</taxon>
        <taxon>Candidatus Thermofonsia Clade 3</taxon>
    </lineage>
</organism>
<dbReference type="Gene3D" id="3.40.50.300">
    <property type="entry name" value="P-loop containing nucleotide triphosphate hydrolases"/>
    <property type="match status" value="1"/>
</dbReference>
<dbReference type="GO" id="GO:0005524">
    <property type="term" value="F:ATP binding"/>
    <property type="evidence" value="ECO:0007669"/>
    <property type="project" value="InterPro"/>
</dbReference>
<gene>
    <name evidence="4" type="ORF">CUN48_15645</name>
</gene>
<name>A0A2M8Q8F7_9CHLR</name>
<dbReference type="GO" id="GO:0005829">
    <property type="term" value="C:cytosol"/>
    <property type="evidence" value="ECO:0007669"/>
    <property type="project" value="TreeGrafter"/>
</dbReference>
<keyword evidence="4" id="KW-0347">Helicase</keyword>
<sequence length="212" mass="23338">LMGVPTGFTFLDRLLGGLQKSDLIILAARPAMGKTSLALNIAQNAAKRYAARVAIFSLEMSSEQLVQRLLSMETGIDSHRLRLGQVHDDEWPILIEAASMLANTAIFIDDTPAATVNEIRTKCRRLYAEHGLDLVLIDYMQLMSGQGGGREADRQQEISYISRSLKGLARELNVPVIALSQLSRAVESRSDKRPMLSDLRESGSIEQDADVV</sequence>
<evidence type="ECO:0000259" key="3">
    <source>
        <dbReference type="PROSITE" id="PS51199"/>
    </source>
</evidence>
<feature type="domain" description="SF4 helicase" evidence="3">
    <location>
        <begin position="1"/>
        <end position="212"/>
    </location>
</feature>
<dbReference type="PROSITE" id="PS51199">
    <property type="entry name" value="SF4_HELICASE"/>
    <property type="match status" value="1"/>
</dbReference>
<dbReference type="GO" id="GO:0006269">
    <property type="term" value="P:DNA replication, synthesis of primer"/>
    <property type="evidence" value="ECO:0007669"/>
    <property type="project" value="UniProtKB-KW"/>
</dbReference>
<dbReference type="InterPro" id="IPR003593">
    <property type="entry name" value="AAA+_ATPase"/>
</dbReference>
<feature type="non-terminal residue" evidence="4">
    <location>
        <position position="1"/>
    </location>
</feature>
<dbReference type="SUPFAM" id="SSF52540">
    <property type="entry name" value="P-loop containing nucleoside triphosphate hydrolases"/>
    <property type="match status" value="1"/>
</dbReference>
<keyword evidence="4" id="KW-0067">ATP-binding</keyword>
<dbReference type="InterPro" id="IPR007694">
    <property type="entry name" value="DNA_helicase_DnaB-like_C"/>
</dbReference>
<keyword evidence="1" id="KW-0639">Primosome</keyword>
<feature type="region of interest" description="Disordered" evidence="2">
    <location>
        <begin position="190"/>
        <end position="212"/>
    </location>
</feature>
<comment type="caution">
    <text evidence="4">The sequence shown here is derived from an EMBL/GenBank/DDBJ whole genome shotgun (WGS) entry which is preliminary data.</text>
</comment>
<dbReference type="EMBL" id="PGTN01000491">
    <property type="protein sequence ID" value="PJF46076.1"/>
    <property type="molecule type" value="Genomic_DNA"/>
</dbReference>
<keyword evidence="4" id="KW-0378">Hydrolase</keyword>
<dbReference type="Pfam" id="PF03796">
    <property type="entry name" value="DnaB_C"/>
    <property type="match status" value="1"/>
</dbReference>
<evidence type="ECO:0000313" key="4">
    <source>
        <dbReference type="EMBL" id="PJF46076.1"/>
    </source>
</evidence>
<evidence type="ECO:0000256" key="1">
    <source>
        <dbReference type="ARBA" id="ARBA00022515"/>
    </source>
</evidence>
<protein>
    <submittedName>
        <fullName evidence="4">Replicative DNA helicase</fullName>
    </submittedName>
</protein>
<dbReference type="CDD" id="cd00984">
    <property type="entry name" value="DnaB_C"/>
    <property type="match status" value="1"/>
</dbReference>
<dbReference type="Proteomes" id="UP000230790">
    <property type="component" value="Unassembled WGS sequence"/>
</dbReference>
<accession>A0A2M8Q8F7</accession>
<dbReference type="GO" id="GO:1990077">
    <property type="term" value="C:primosome complex"/>
    <property type="evidence" value="ECO:0007669"/>
    <property type="project" value="UniProtKB-KW"/>
</dbReference>
<reference evidence="4 5" key="1">
    <citation type="submission" date="2017-11" db="EMBL/GenBank/DDBJ databases">
        <title>Evolution of Phototrophy in the Chloroflexi Phylum Driven by Horizontal Gene Transfer.</title>
        <authorList>
            <person name="Ward L.M."/>
            <person name="Hemp J."/>
            <person name="Shih P.M."/>
            <person name="Mcglynn S.E."/>
            <person name="Fischer W."/>
        </authorList>
    </citation>
    <scope>NUCLEOTIDE SEQUENCE [LARGE SCALE GENOMIC DNA]</scope>
    <source>
        <strain evidence="4">JP3_7</strain>
    </source>
</reference>
<evidence type="ECO:0000256" key="2">
    <source>
        <dbReference type="SAM" id="MobiDB-lite"/>
    </source>
</evidence>
<proteinExistence type="predicted"/>
<feature type="non-terminal residue" evidence="4">
    <location>
        <position position="212"/>
    </location>
</feature>
<dbReference type="SMART" id="SM00382">
    <property type="entry name" value="AAA"/>
    <property type="match status" value="1"/>
</dbReference>
<dbReference type="PANTHER" id="PTHR30153">
    <property type="entry name" value="REPLICATIVE DNA HELICASE DNAB"/>
    <property type="match status" value="1"/>
</dbReference>
<feature type="compositionally biased region" description="Basic and acidic residues" evidence="2">
    <location>
        <begin position="190"/>
        <end position="203"/>
    </location>
</feature>
<keyword evidence="4" id="KW-0547">Nucleotide-binding</keyword>